<feature type="compositionally biased region" description="Polar residues" evidence="2">
    <location>
        <begin position="200"/>
        <end position="209"/>
    </location>
</feature>
<protein>
    <recommendedName>
        <fullName evidence="3">BAT2 N-terminal domain-containing protein</fullName>
    </recommendedName>
</protein>
<evidence type="ECO:0000256" key="2">
    <source>
        <dbReference type="SAM" id="MobiDB-lite"/>
    </source>
</evidence>
<dbReference type="AlphaFoldDB" id="A0AAD3XZI3"/>
<name>A0AAD3XZI3_NEPGR</name>
<feature type="compositionally biased region" description="Polar residues" evidence="2">
    <location>
        <begin position="110"/>
        <end position="133"/>
    </location>
</feature>
<feature type="compositionally biased region" description="Polar residues" evidence="2">
    <location>
        <begin position="176"/>
        <end position="188"/>
    </location>
</feature>
<dbReference type="Pfam" id="PF07001">
    <property type="entry name" value="BAT2_N"/>
    <property type="match status" value="1"/>
</dbReference>
<dbReference type="GO" id="GO:0040029">
    <property type="term" value="P:epigenetic regulation of gene expression"/>
    <property type="evidence" value="ECO:0007669"/>
    <property type="project" value="TreeGrafter"/>
</dbReference>
<proteinExistence type="predicted"/>
<dbReference type="PANTHER" id="PTHR34805">
    <property type="entry name" value="PROTEIN MODIFIER OF SNC1 1"/>
    <property type="match status" value="1"/>
</dbReference>
<gene>
    <name evidence="4" type="ORF">Nepgr_025256</name>
</gene>
<dbReference type="EMBL" id="BSYO01000026">
    <property type="protein sequence ID" value="GMH23413.1"/>
    <property type="molecule type" value="Genomic_DNA"/>
</dbReference>
<keyword evidence="1" id="KW-0597">Phosphoprotein</keyword>
<dbReference type="Proteomes" id="UP001279734">
    <property type="component" value="Unassembled WGS sequence"/>
</dbReference>
<feature type="domain" description="BAT2 N-terminal" evidence="3">
    <location>
        <begin position="7"/>
        <end position="132"/>
    </location>
</feature>
<comment type="caution">
    <text evidence="4">The sequence shown here is derived from an EMBL/GenBank/DDBJ whole genome shotgun (WGS) entry which is preliminary data.</text>
</comment>
<accession>A0AAD3XZI3</accession>
<dbReference type="InterPro" id="IPR038808">
    <property type="entry name" value="MOS1-like"/>
</dbReference>
<feature type="compositionally biased region" description="Basic and acidic residues" evidence="2">
    <location>
        <begin position="440"/>
        <end position="475"/>
    </location>
</feature>
<evidence type="ECO:0000256" key="1">
    <source>
        <dbReference type="ARBA" id="ARBA00022553"/>
    </source>
</evidence>
<dbReference type="InterPro" id="IPR009738">
    <property type="entry name" value="BAT2_N"/>
</dbReference>
<feature type="compositionally biased region" description="Low complexity" evidence="2">
    <location>
        <begin position="210"/>
        <end position="223"/>
    </location>
</feature>
<feature type="region of interest" description="Disordered" evidence="2">
    <location>
        <begin position="56"/>
        <end position="253"/>
    </location>
</feature>
<evidence type="ECO:0000313" key="5">
    <source>
        <dbReference type="Proteomes" id="UP001279734"/>
    </source>
</evidence>
<organism evidence="4 5">
    <name type="scientific">Nepenthes gracilis</name>
    <name type="common">Slender pitcher plant</name>
    <dbReference type="NCBI Taxonomy" id="150966"/>
    <lineage>
        <taxon>Eukaryota</taxon>
        <taxon>Viridiplantae</taxon>
        <taxon>Streptophyta</taxon>
        <taxon>Embryophyta</taxon>
        <taxon>Tracheophyta</taxon>
        <taxon>Spermatophyta</taxon>
        <taxon>Magnoliopsida</taxon>
        <taxon>eudicotyledons</taxon>
        <taxon>Gunneridae</taxon>
        <taxon>Pentapetalae</taxon>
        <taxon>Caryophyllales</taxon>
        <taxon>Nepenthaceae</taxon>
        <taxon>Nepenthes</taxon>
    </lineage>
</organism>
<feature type="compositionally biased region" description="Low complexity" evidence="2">
    <location>
        <begin position="80"/>
        <end position="92"/>
    </location>
</feature>
<evidence type="ECO:0000259" key="3">
    <source>
        <dbReference type="Pfam" id="PF07001"/>
    </source>
</evidence>
<feature type="compositionally biased region" description="Polar residues" evidence="2">
    <location>
        <begin position="60"/>
        <end position="79"/>
    </location>
</feature>
<sequence>MASSMISGDRRRAMRRGGMTVLGKVAVPKPINLPSQRLENHGLDLNVEIVPKGTLGWGSRPSSAGSNAWGTSVLSPRTDGSSVSPSHLSGRPSSGGGSRPSTAGSEKGQDSANAWGSNSRPSSASGALTSNHISLRPRSAETRPGSSQLSRFAEPLTESSVPWGATGTAEKLGAESSANDGFSLSSGDFPTLGSEKDNSGKNTESQDCGSNSRPRSSSARLSSVAERTTISPGDDVSRHPDGKSGLANSWGRDNHYENGPWSGMERWHGDPHPFPNPNLRPHHYESWNGAPGVNPPVGVWYRGPPATPYGAPVAPGGFSMEPFPYYCPPVSAPGLANSQPVQHPGAGPHGHRPKSGDMYGPRIPDSFIRPAMHIRPGFYPGPVPYEGYYGPPPMGFCNPNEQDFPYMGMAAVGPHAYNRYPNHNAADINNSQAKSCEGTTPEKLESGPVDDSRGHSKVLVKENHSWDRDDGEGKWGNKVRSNSSNHDKGDFLKSSAEEDAWGYDHKEEEMSYRKIAHRNDSSSPSFEDKVGCINPGNVKFADMNPVIENVAPPRDHTLIQKIEGLNAKARASDVRHGLASSFCADEPHNRVQVVEAKPSRPTDEAVVGMVHLERHHPSGVLVPVSCDTGILMGDKSIEAAVAIRTTVPRRATQGVQIQGDHHLRGKFNNLEADGWRKKNAASEFPSASLETTTEVQVQVCPVVPPSNETSKSYIEGKDDVALPALIIVIARYAVLRVCNHVKCVSC</sequence>
<reference evidence="4" key="1">
    <citation type="submission" date="2023-05" db="EMBL/GenBank/DDBJ databases">
        <title>Nepenthes gracilis genome sequencing.</title>
        <authorList>
            <person name="Fukushima K."/>
        </authorList>
    </citation>
    <scope>NUCLEOTIDE SEQUENCE</scope>
    <source>
        <strain evidence="4">SING2019-196</strain>
    </source>
</reference>
<keyword evidence="5" id="KW-1185">Reference proteome</keyword>
<evidence type="ECO:0000313" key="4">
    <source>
        <dbReference type="EMBL" id="GMH23413.1"/>
    </source>
</evidence>
<feature type="compositionally biased region" description="Polar residues" evidence="2">
    <location>
        <begin position="428"/>
        <end position="438"/>
    </location>
</feature>
<dbReference type="PANTHER" id="PTHR34805:SF1">
    <property type="entry name" value="PROTEIN MODIFIER OF SNC1 1"/>
    <property type="match status" value="1"/>
</dbReference>
<feature type="region of interest" description="Disordered" evidence="2">
    <location>
        <begin position="428"/>
        <end position="491"/>
    </location>
</feature>